<proteinExistence type="predicted"/>
<dbReference type="EMBL" id="JXUO01000260">
    <property type="protein sequence ID" value="KKZ12030.1"/>
    <property type="molecule type" value="Genomic_DNA"/>
</dbReference>
<organism evidence="1 2">
    <name type="scientific">Candidatus Synechococcus spongiarum 142</name>
    <dbReference type="NCBI Taxonomy" id="1608213"/>
    <lineage>
        <taxon>Bacteria</taxon>
        <taxon>Bacillati</taxon>
        <taxon>Cyanobacteriota</taxon>
        <taxon>Cyanophyceae</taxon>
        <taxon>Synechococcales</taxon>
        <taxon>Synechococcaceae</taxon>
        <taxon>Synechococcus</taxon>
    </lineage>
</organism>
<accession>A0A6N3X326</accession>
<sequence length="109" mass="12110">MGYNQYAGQVEVQPADRQSFQELADRWEAETVLLSNSDRAAQHPAHQGIVNMGEAAVPLILERMRSQGGLWFHALSAITGADPVAPKDHGNVAVMQESWLKWGEHNRYA</sequence>
<protein>
    <submittedName>
        <fullName evidence="1">Uncharacterized protein</fullName>
    </submittedName>
</protein>
<dbReference type="AlphaFoldDB" id="A0A6N3X326"/>
<gene>
    <name evidence="1" type="ORF">TH68_07980</name>
</gene>
<reference evidence="1 2" key="1">
    <citation type="submission" date="2015-01" db="EMBL/GenBank/DDBJ databases">
        <title>Lifestyle Evolution in Cyanobacterial Symbionts of Sponges.</title>
        <authorList>
            <person name="Burgsdorf I."/>
            <person name="Slaby B.M."/>
            <person name="Handley K.M."/>
            <person name="Haber M."/>
            <person name="Blom J."/>
            <person name="Marshall C.W."/>
            <person name="Gilbert J.A."/>
            <person name="Hentschel U."/>
            <person name="Steindler L."/>
        </authorList>
    </citation>
    <scope>NUCLEOTIDE SEQUENCE [LARGE SCALE GENOMIC DNA]</scope>
    <source>
        <strain evidence="1">142</strain>
    </source>
</reference>
<name>A0A6N3X326_9SYNE</name>
<comment type="caution">
    <text evidence="1">The sequence shown here is derived from an EMBL/GenBank/DDBJ whole genome shotgun (WGS) entry which is preliminary data.</text>
</comment>
<evidence type="ECO:0000313" key="2">
    <source>
        <dbReference type="Proteomes" id="UP000035054"/>
    </source>
</evidence>
<evidence type="ECO:0000313" key="1">
    <source>
        <dbReference type="EMBL" id="KKZ12030.1"/>
    </source>
</evidence>
<dbReference type="Proteomes" id="UP000035054">
    <property type="component" value="Unassembled WGS sequence"/>
</dbReference>